<reference evidence="2" key="1">
    <citation type="submission" date="2018-09" db="EMBL/GenBank/DDBJ databases">
        <title>Murine metabolic-syndrome-specific gut microbial biobank.</title>
        <authorList>
            <person name="Liu C."/>
        </authorList>
    </citation>
    <scope>NUCLEOTIDE SEQUENCE</scope>
    <source>
        <strain evidence="2">D42-62</strain>
    </source>
</reference>
<accession>A0A9X5GUW3</accession>
<comment type="caution">
    <text evidence="2">The sequence shown here is derived from an EMBL/GenBank/DDBJ whole genome shotgun (WGS) entry which is preliminary data.</text>
</comment>
<organism evidence="2 3">
    <name type="scientific">Parablautia muri</name>
    <dbReference type="NCBI Taxonomy" id="2320879"/>
    <lineage>
        <taxon>Bacteria</taxon>
        <taxon>Bacillati</taxon>
        <taxon>Bacillota</taxon>
        <taxon>Clostridia</taxon>
        <taxon>Lachnospirales</taxon>
        <taxon>Lachnospiraceae</taxon>
        <taxon>Parablautia</taxon>
    </lineage>
</organism>
<dbReference type="EMBL" id="QZDT01000075">
    <property type="protein sequence ID" value="NBJ95260.1"/>
    <property type="molecule type" value="Genomic_DNA"/>
</dbReference>
<name>A0A9X5GUW3_9FIRM</name>
<keyword evidence="3" id="KW-1185">Reference proteome</keyword>
<evidence type="ECO:0000313" key="2">
    <source>
        <dbReference type="EMBL" id="NBJ95260.1"/>
    </source>
</evidence>
<evidence type="ECO:0000256" key="1">
    <source>
        <dbReference type="SAM" id="Coils"/>
    </source>
</evidence>
<dbReference type="AlphaFoldDB" id="A0A9X5GUW3"/>
<keyword evidence="1" id="KW-0175">Coiled coil</keyword>
<proteinExistence type="predicted"/>
<evidence type="ECO:0000313" key="3">
    <source>
        <dbReference type="Proteomes" id="UP001154420"/>
    </source>
</evidence>
<feature type="coiled-coil region" evidence="1">
    <location>
        <begin position="6"/>
        <end position="47"/>
    </location>
</feature>
<dbReference type="RefSeq" id="WP_160562175.1">
    <property type="nucleotide sequence ID" value="NZ_QZDT01000075.1"/>
</dbReference>
<protein>
    <submittedName>
        <fullName evidence="2">YtxH domain-containing protein</fullName>
    </submittedName>
</protein>
<gene>
    <name evidence="2" type="ORF">D5281_22650</name>
</gene>
<dbReference type="Proteomes" id="UP001154420">
    <property type="component" value="Unassembled WGS sequence"/>
</dbReference>
<sequence>MKPKNVEALSWEREDLRELLEDIMDRIQEFREEMLNELDDLQDMIAENDGIGFH</sequence>